<dbReference type="EMBL" id="CP064791">
    <property type="protein sequence ID" value="QSG15779.1"/>
    <property type="molecule type" value="Genomic_DNA"/>
</dbReference>
<feature type="domain" description="PI-PLC Y-box" evidence="2">
    <location>
        <begin position="26"/>
        <end position="88"/>
    </location>
</feature>
<accession>A0A897NYW4</accession>
<gene>
    <name evidence="3" type="ORF">HSEST_2266</name>
</gene>
<evidence type="ECO:0000313" key="3">
    <source>
        <dbReference type="EMBL" id="QSG15779.1"/>
    </source>
</evidence>
<organism evidence="3 4">
    <name type="scientific">Halapricum desulfuricans</name>
    <dbReference type="NCBI Taxonomy" id="2841257"/>
    <lineage>
        <taxon>Archaea</taxon>
        <taxon>Methanobacteriati</taxon>
        <taxon>Methanobacteriota</taxon>
        <taxon>Stenosarchaea group</taxon>
        <taxon>Halobacteria</taxon>
        <taxon>Halobacteriales</taxon>
        <taxon>Haloarculaceae</taxon>
        <taxon>Halapricum</taxon>
    </lineage>
</organism>
<dbReference type="Proteomes" id="UP000663292">
    <property type="component" value="Chromosome"/>
</dbReference>
<name>A0A897NYW4_9EURY</name>
<reference evidence="3 4" key="1">
    <citation type="submission" date="2020-11" db="EMBL/GenBank/DDBJ databases">
        <title>Carbohydrate-dependent, anaerobic sulfur respiration: A novel catabolism in halophilic archaea.</title>
        <authorList>
            <person name="Sorokin D.Y."/>
            <person name="Messina E."/>
            <person name="Smedile F."/>
            <person name="La Cono V."/>
            <person name="Hallsworth J.E."/>
            <person name="Yakimov M.M."/>
        </authorList>
    </citation>
    <scope>NUCLEOTIDE SEQUENCE [LARGE SCALE GENOMIC DNA]</scope>
    <source>
        <strain evidence="3 4">HSR-Est</strain>
    </source>
</reference>
<feature type="compositionally biased region" description="Basic and acidic residues" evidence="1">
    <location>
        <begin position="69"/>
        <end position="78"/>
    </location>
</feature>
<feature type="region of interest" description="Disordered" evidence="1">
    <location>
        <begin position="1"/>
        <end position="81"/>
    </location>
</feature>
<dbReference type="AlphaFoldDB" id="A0A897NYW4"/>
<protein>
    <recommendedName>
        <fullName evidence="2">PI-PLC Y-box domain-containing protein</fullName>
    </recommendedName>
</protein>
<feature type="compositionally biased region" description="Acidic residues" evidence="1">
    <location>
        <begin position="1"/>
        <end position="11"/>
    </location>
</feature>
<evidence type="ECO:0000256" key="1">
    <source>
        <dbReference type="SAM" id="MobiDB-lite"/>
    </source>
</evidence>
<dbReference type="GO" id="GO:0004435">
    <property type="term" value="F:phosphatidylinositol-4,5-bisphosphate phospholipase C activity"/>
    <property type="evidence" value="ECO:0007669"/>
    <property type="project" value="InterPro"/>
</dbReference>
<dbReference type="InterPro" id="IPR001711">
    <property type="entry name" value="PLipase_C_Pinositol-sp_Y"/>
</dbReference>
<dbReference type="PROSITE" id="PS50008">
    <property type="entry name" value="PIPLC_Y_DOMAIN"/>
    <property type="match status" value="1"/>
</dbReference>
<feature type="compositionally biased region" description="Basic and acidic residues" evidence="1">
    <location>
        <begin position="33"/>
        <end position="62"/>
    </location>
</feature>
<evidence type="ECO:0000313" key="4">
    <source>
        <dbReference type="Proteomes" id="UP000663292"/>
    </source>
</evidence>
<proteinExistence type="predicted"/>
<evidence type="ECO:0000259" key="2">
    <source>
        <dbReference type="PROSITE" id="PS50008"/>
    </source>
</evidence>
<sequence>MDMDTDYLDVGESERADGCQTDPVGFDTTPFDYSRKANGADKKREKEDTTTEKPELQQKSEIRTYPSKYRADGEKIPEEDQWDAGGNLWRAHVGKPMKDKESAEGEEVAYHYWHVGSDFDTGKQSRKDRVELIVDHILNGDYRTEDVVYDVLHSPNKHSWNSKGLGFDGMAVGYSAYVLSDDPKDATANVLERIDDSLLQGTDLSRGDVFKAARKAFDEIADRQTRL</sequence>
<dbReference type="GO" id="GO:0006629">
    <property type="term" value="P:lipid metabolic process"/>
    <property type="evidence" value="ECO:0007669"/>
    <property type="project" value="InterPro"/>
</dbReference>
<dbReference type="GO" id="GO:0035556">
    <property type="term" value="P:intracellular signal transduction"/>
    <property type="evidence" value="ECO:0007669"/>
    <property type="project" value="InterPro"/>
</dbReference>
<keyword evidence="4" id="KW-1185">Reference proteome</keyword>